<proteinExistence type="evidence at transcript level"/>
<sequence length="149" mass="16495">MREIPVCQLNLQHVFCPTSPNQAVPGSQLPTPTKMTRARTSWPERAAATSSSWLALVLCVDVVEVRVLEQPSLHATVVLVVVRLARHCTLLHLRRHHLISGDGQLVAVAHATFLQRQAAVCSGSGSRDASFSVNQLSWDRRRRQEASRC</sequence>
<protein>
    <submittedName>
        <fullName evidence="1">Uncharacterized protein</fullName>
    </submittedName>
</protein>
<name>C0PAH3_MAIZE</name>
<reference evidence="1" key="2">
    <citation type="submission" date="2012-06" db="EMBL/GenBank/DDBJ databases">
        <authorList>
            <person name="Yu Y."/>
            <person name="Currie J."/>
            <person name="Lomeli R."/>
            <person name="Angelova A."/>
            <person name="Collura K."/>
            <person name="Wissotski M."/>
            <person name="Campos D."/>
            <person name="Kudrna D."/>
            <person name="Golser W."/>
            <person name="Ashely E."/>
            <person name="Descour A."/>
            <person name="Fernandes J."/>
            <person name="Soderlund C."/>
            <person name="Walbot V."/>
        </authorList>
    </citation>
    <scope>NUCLEOTIDE SEQUENCE</scope>
    <source>
        <strain evidence="1">B73</strain>
    </source>
</reference>
<organism evidence="1">
    <name type="scientific">Zea mays</name>
    <name type="common">Maize</name>
    <dbReference type="NCBI Taxonomy" id="4577"/>
    <lineage>
        <taxon>Eukaryota</taxon>
        <taxon>Viridiplantae</taxon>
        <taxon>Streptophyta</taxon>
        <taxon>Embryophyta</taxon>
        <taxon>Tracheophyta</taxon>
        <taxon>Spermatophyta</taxon>
        <taxon>Magnoliopsida</taxon>
        <taxon>Liliopsida</taxon>
        <taxon>Poales</taxon>
        <taxon>Poaceae</taxon>
        <taxon>PACMAD clade</taxon>
        <taxon>Panicoideae</taxon>
        <taxon>Andropogonodae</taxon>
        <taxon>Andropogoneae</taxon>
        <taxon>Tripsacinae</taxon>
        <taxon>Zea</taxon>
    </lineage>
</organism>
<reference evidence="1" key="1">
    <citation type="journal article" date="2009" name="PLoS Genet.">
        <title>Sequencing, mapping, and analysis of 27,455 maize full-length cDNAs.</title>
        <authorList>
            <person name="Soderlund C."/>
            <person name="Descour A."/>
            <person name="Kudrna D."/>
            <person name="Bomhoff M."/>
            <person name="Boyd L."/>
            <person name="Currie J."/>
            <person name="Angelova A."/>
            <person name="Collura K."/>
            <person name="Wissotski M."/>
            <person name="Ashley E."/>
            <person name="Morrow D."/>
            <person name="Fernandes J."/>
            <person name="Walbot V."/>
            <person name="Yu Y."/>
        </authorList>
    </citation>
    <scope>NUCLEOTIDE SEQUENCE</scope>
    <source>
        <strain evidence="1">B73</strain>
    </source>
</reference>
<dbReference type="AlphaFoldDB" id="C0PAH3"/>
<accession>C0PAH3</accession>
<dbReference type="EMBL" id="BT065292">
    <property type="protein sequence ID" value="ACN31168.1"/>
    <property type="molecule type" value="mRNA"/>
</dbReference>
<evidence type="ECO:0000313" key="1">
    <source>
        <dbReference type="EMBL" id="ACN31168.1"/>
    </source>
</evidence>